<keyword evidence="3" id="KW-0645">Protease</keyword>
<dbReference type="PANTHER" id="PTHR32481">
    <property type="entry name" value="AMINOPEPTIDASE"/>
    <property type="match status" value="1"/>
</dbReference>
<dbReference type="GO" id="GO:0006508">
    <property type="term" value="P:proteolysis"/>
    <property type="evidence" value="ECO:0007669"/>
    <property type="project" value="UniProtKB-KW"/>
</dbReference>
<evidence type="ECO:0000256" key="7">
    <source>
        <dbReference type="PIRSR" id="PIRSR001123-1"/>
    </source>
</evidence>
<dbReference type="OrthoDB" id="9772053at2"/>
<evidence type="ECO:0000313" key="10">
    <source>
        <dbReference type="Proteomes" id="UP000632659"/>
    </source>
</evidence>
<dbReference type="Gene3D" id="2.40.30.40">
    <property type="entry name" value="Peptidase M42, domain 2"/>
    <property type="match status" value="1"/>
</dbReference>
<evidence type="ECO:0000256" key="5">
    <source>
        <dbReference type="ARBA" id="ARBA00022801"/>
    </source>
</evidence>
<proteinExistence type="inferred from homology"/>
<evidence type="ECO:0000256" key="4">
    <source>
        <dbReference type="ARBA" id="ARBA00022723"/>
    </source>
</evidence>
<dbReference type="Proteomes" id="UP000632659">
    <property type="component" value="Unassembled WGS sequence"/>
</dbReference>
<comment type="caution">
    <text evidence="9">The sequence shown here is derived from an EMBL/GenBank/DDBJ whole genome shotgun (WGS) entry which is preliminary data.</text>
</comment>
<evidence type="ECO:0000256" key="6">
    <source>
        <dbReference type="PIRNR" id="PIRNR001123"/>
    </source>
</evidence>
<organism evidence="9 10">
    <name type="scientific">Massiliimalia timonensis</name>
    <dbReference type="NCBI Taxonomy" id="1987501"/>
    <lineage>
        <taxon>Bacteria</taxon>
        <taxon>Bacillati</taxon>
        <taxon>Bacillota</taxon>
        <taxon>Clostridia</taxon>
        <taxon>Eubacteriales</taxon>
        <taxon>Oscillospiraceae</taxon>
        <taxon>Massiliimalia</taxon>
    </lineage>
</organism>
<sequence length="337" mass="36750">MWERVEHYSRLNGVSGDESAVREAIIEEVKAYCQYEVDALGNLICFKKGMVTPDKKLMLCAHMDEVGFIVTHITDGGMLKFTTVGGIDSRVVLGRAVNLYRTGTIGVIGTKAIHQQTEQERETVVKVEDMFIDIGASSREEAMNVVRPGDCAVFCTDYEEFGDGLLKGKALDDRLGCAVLVELIRSKLKFDMYFVFTTQEEVGLRGAKAAAYSVNPDFAVVVETTTAADLSGVSEQKQVCALGKGAVVGFMDRATIYDRELYALAYKLAVEKKITAQTKTMVAGGNDAGAIHTSRGGVRTIAVSVPSRYLHSGVCTVKKEDVKAVLKLVYELTETIL</sequence>
<keyword evidence="2" id="KW-0031">Aminopeptidase</keyword>
<evidence type="ECO:0000256" key="8">
    <source>
        <dbReference type="PIRSR" id="PIRSR001123-2"/>
    </source>
</evidence>
<comment type="cofactor">
    <cofactor evidence="8">
        <name>a divalent metal cation</name>
        <dbReference type="ChEBI" id="CHEBI:60240"/>
    </cofactor>
    <text evidence="8">Binds 2 divalent metal cations per subunit.</text>
</comment>
<accession>A0A8J6NZ24</accession>
<evidence type="ECO:0000256" key="2">
    <source>
        <dbReference type="ARBA" id="ARBA00022438"/>
    </source>
</evidence>
<reference evidence="9" key="1">
    <citation type="submission" date="2020-08" db="EMBL/GenBank/DDBJ databases">
        <title>Genome public.</title>
        <authorList>
            <person name="Liu C."/>
            <person name="Sun Q."/>
        </authorList>
    </citation>
    <scope>NUCLEOTIDE SEQUENCE</scope>
    <source>
        <strain evidence="9">NSJ-15</strain>
    </source>
</reference>
<keyword evidence="4 8" id="KW-0479">Metal-binding</keyword>
<evidence type="ECO:0000256" key="1">
    <source>
        <dbReference type="ARBA" id="ARBA00006272"/>
    </source>
</evidence>
<feature type="binding site" evidence="8">
    <location>
        <position position="201"/>
    </location>
    <ligand>
        <name>Zn(2+)</name>
        <dbReference type="ChEBI" id="CHEBI:29105"/>
        <label>2</label>
    </ligand>
</feature>
<feature type="binding site" evidence="8">
    <location>
        <position position="223"/>
    </location>
    <ligand>
        <name>Zn(2+)</name>
        <dbReference type="ChEBI" id="CHEBI:29105"/>
        <label>1</label>
    </ligand>
</feature>
<gene>
    <name evidence="9" type="ORF">H8702_02220</name>
</gene>
<keyword evidence="5" id="KW-0378">Hydrolase</keyword>
<dbReference type="PANTHER" id="PTHR32481:SF5">
    <property type="entry name" value="ENDOGLUCANASE"/>
    <property type="match status" value="1"/>
</dbReference>
<dbReference type="Gene3D" id="3.40.630.10">
    <property type="entry name" value="Zn peptidases"/>
    <property type="match status" value="1"/>
</dbReference>
<dbReference type="InterPro" id="IPR051464">
    <property type="entry name" value="Peptidase_M42_aminopept"/>
</dbReference>
<feature type="binding site" evidence="8">
    <location>
        <position position="62"/>
    </location>
    <ligand>
        <name>Zn(2+)</name>
        <dbReference type="ChEBI" id="CHEBI:29105"/>
        <label>1</label>
    </ligand>
</feature>
<dbReference type="Pfam" id="PF05343">
    <property type="entry name" value="Peptidase_M42"/>
    <property type="match status" value="1"/>
</dbReference>
<evidence type="ECO:0000256" key="3">
    <source>
        <dbReference type="ARBA" id="ARBA00022670"/>
    </source>
</evidence>
<dbReference type="InterPro" id="IPR023367">
    <property type="entry name" value="Peptidase_M42_dom2"/>
</dbReference>
<dbReference type="SUPFAM" id="SSF101821">
    <property type="entry name" value="Aminopeptidase/glucanase lid domain"/>
    <property type="match status" value="1"/>
</dbReference>
<name>A0A8J6NZ24_9FIRM</name>
<dbReference type="GO" id="GO:0046872">
    <property type="term" value="F:metal ion binding"/>
    <property type="evidence" value="ECO:0007669"/>
    <property type="project" value="UniProtKB-UniRule"/>
</dbReference>
<evidence type="ECO:0000313" key="9">
    <source>
        <dbReference type="EMBL" id="MBC8609936.1"/>
    </source>
</evidence>
<feature type="binding site" evidence="8">
    <location>
        <position position="172"/>
    </location>
    <ligand>
        <name>Zn(2+)</name>
        <dbReference type="ChEBI" id="CHEBI:29105"/>
        <label>2</label>
    </ligand>
</feature>
<dbReference type="GO" id="GO:0004177">
    <property type="term" value="F:aminopeptidase activity"/>
    <property type="evidence" value="ECO:0007669"/>
    <property type="project" value="UniProtKB-UniRule"/>
</dbReference>
<dbReference type="SUPFAM" id="SSF53187">
    <property type="entry name" value="Zn-dependent exopeptidases"/>
    <property type="match status" value="1"/>
</dbReference>
<feature type="binding site" evidence="8">
    <location>
        <position position="172"/>
    </location>
    <ligand>
        <name>Zn(2+)</name>
        <dbReference type="ChEBI" id="CHEBI:29105"/>
        <label>1</label>
    </ligand>
</feature>
<dbReference type="RefSeq" id="WP_093988358.1">
    <property type="nucleotide sequence ID" value="NZ_FYDD01000003.1"/>
</dbReference>
<dbReference type="EMBL" id="JACRTL010000001">
    <property type="protein sequence ID" value="MBC8609936.1"/>
    <property type="molecule type" value="Genomic_DNA"/>
</dbReference>
<dbReference type="PIRSF" id="PIRSF001123">
    <property type="entry name" value="PepA_GA"/>
    <property type="match status" value="1"/>
</dbReference>
<protein>
    <submittedName>
        <fullName evidence="9">M42 family metallopeptidase</fullName>
    </submittedName>
</protein>
<feature type="binding site" evidence="8">
    <location>
        <position position="311"/>
    </location>
    <ligand>
        <name>Zn(2+)</name>
        <dbReference type="ChEBI" id="CHEBI:29105"/>
        <label>2</label>
    </ligand>
</feature>
<dbReference type="InterPro" id="IPR008007">
    <property type="entry name" value="Peptidase_M42"/>
</dbReference>
<comment type="similarity">
    <text evidence="1 6">Belongs to the peptidase M42 family.</text>
</comment>
<keyword evidence="10" id="KW-1185">Reference proteome</keyword>
<dbReference type="AlphaFoldDB" id="A0A8J6NZ24"/>
<feature type="active site" description="Proton acceptor" evidence="7">
    <location>
        <position position="200"/>
    </location>
</feature>
<dbReference type="CDD" id="cd05656">
    <property type="entry name" value="M42_Frv"/>
    <property type="match status" value="1"/>
</dbReference>